<keyword evidence="3" id="KW-1185">Reference proteome</keyword>
<organism evidence="2 3">
    <name type="scientific">Segnochrobactrum spirostomi</name>
    <dbReference type="NCBI Taxonomy" id="2608987"/>
    <lineage>
        <taxon>Bacteria</taxon>
        <taxon>Pseudomonadati</taxon>
        <taxon>Pseudomonadota</taxon>
        <taxon>Alphaproteobacteria</taxon>
        <taxon>Hyphomicrobiales</taxon>
        <taxon>Segnochrobactraceae</taxon>
        <taxon>Segnochrobactrum</taxon>
    </lineage>
</organism>
<evidence type="ECO:0000256" key="1">
    <source>
        <dbReference type="SAM" id="SignalP"/>
    </source>
</evidence>
<accession>A0A6A7XZW9</accession>
<evidence type="ECO:0000313" key="3">
    <source>
        <dbReference type="Proteomes" id="UP000332515"/>
    </source>
</evidence>
<reference evidence="2 3" key="1">
    <citation type="submission" date="2019-09" db="EMBL/GenBank/DDBJ databases">
        <title>Segnochrobactrum spirostomi gen. nov., sp. nov., isolated from the ciliate Spirostomum cf. yagiui and description of a novel family, Segnochrobactraceae fam. nov. within the order Rhizobiales of the class Alphaproteobacteria.</title>
        <authorList>
            <person name="Akter S."/>
            <person name="Shazib S.U.A."/>
            <person name="Shin M.K."/>
        </authorList>
    </citation>
    <scope>NUCLEOTIDE SEQUENCE [LARGE SCALE GENOMIC DNA]</scope>
    <source>
        <strain evidence="2 3">Sp-1</strain>
    </source>
</reference>
<feature type="chain" id="PRO_5025353975" evidence="1">
    <location>
        <begin position="25"/>
        <end position="105"/>
    </location>
</feature>
<dbReference type="RefSeq" id="WP_153479543.1">
    <property type="nucleotide sequence ID" value="NZ_VWNA01000001.1"/>
</dbReference>
<keyword evidence="1" id="KW-0732">Signal</keyword>
<sequence>MSSRLFVAFALAAAASVAASPAFAWVQYNAAKYQAATPSCKDNPGYAWKGRVSGETDNDWATGMIPLSFIGCFPTKQACDAWRLRTTSFFTGRIVQNSCDPRPAQ</sequence>
<gene>
    <name evidence="2" type="ORF">F0357_06175</name>
</gene>
<protein>
    <submittedName>
        <fullName evidence="2">Uncharacterized protein</fullName>
    </submittedName>
</protein>
<proteinExistence type="predicted"/>
<comment type="caution">
    <text evidence="2">The sequence shown here is derived from an EMBL/GenBank/DDBJ whole genome shotgun (WGS) entry which is preliminary data.</text>
</comment>
<evidence type="ECO:0000313" key="2">
    <source>
        <dbReference type="EMBL" id="MQT12254.1"/>
    </source>
</evidence>
<dbReference type="AlphaFoldDB" id="A0A6A7XZW9"/>
<feature type="signal peptide" evidence="1">
    <location>
        <begin position="1"/>
        <end position="24"/>
    </location>
</feature>
<dbReference type="Proteomes" id="UP000332515">
    <property type="component" value="Unassembled WGS sequence"/>
</dbReference>
<dbReference type="EMBL" id="VWNA01000001">
    <property type="protein sequence ID" value="MQT12254.1"/>
    <property type="molecule type" value="Genomic_DNA"/>
</dbReference>
<name>A0A6A7XZW9_9HYPH</name>